<accession>A0A1M5PAT4</accession>
<organism evidence="2 3">
    <name type="scientific">Flavobacterium johnsoniae</name>
    <name type="common">Cytophaga johnsonae</name>
    <dbReference type="NCBI Taxonomy" id="986"/>
    <lineage>
        <taxon>Bacteria</taxon>
        <taxon>Pseudomonadati</taxon>
        <taxon>Bacteroidota</taxon>
        <taxon>Flavobacteriia</taxon>
        <taxon>Flavobacteriales</taxon>
        <taxon>Flavobacteriaceae</taxon>
        <taxon>Flavobacterium</taxon>
    </lineage>
</organism>
<keyword evidence="1" id="KW-0732">Signal</keyword>
<feature type="chain" id="PRO_5012251711" evidence="1">
    <location>
        <begin position="24"/>
        <end position="115"/>
    </location>
</feature>
<evidence type="ECO:0000313" key="2">
    <source>
        <dbReference type="EMBL" id="SHG98549.1"/>
    </source>
</evidence>
<dbReference type="AlphaFoldDB" id="A0A1M5PAT4"/>
<evidence type="ECO:0000313" key="3">
    <source>
        <dbReference type="Proteomes" id="UP000184112"/>
    </source>
</evidence>
<dbReference type="Proteomes" id="UP000184112">
    <property type="component" value="Unassembled WGS sequence"/>
</dbReference>
<gene>
    <name evidence="2" type="ORF">SAMN05444388_105289</name>
</gene>
<name>A0A1M5PAT4_FLAJO</name>
<evidence type="ECO:0000256" key="1">
    <source>
        <dbReference type="SAM" id="SignalP"/>
    </source>
</evidence>
<protein>
    <submittedName>
        <fullName evidence="2">Uncharacterized protein</fullName>
    </submittedName>
</protein>
<dbReference type="EMBL" id="FQWH01000005">
    <property type="protein sequence ID" value="SHG98549.1"/>
    <property type="molecule type" value="Genomic_DNA"/>
</dbReference>
<sequence>MNWIRKTIFFVSLLIIGLFAAQANEFPVQKNESQKTDTNFCKETADSSAFIQPQGSYQFAANIKTDTAVVIKWFDALLVVIPPHKAVKSAFNFTNQFTTQSKKIMLLLYAFHFFW</sequence>
<dbReference type="RefSeq" id="WP_073409750.1">
    <property type="nucleotide sequence ID" value="NZ_FQWH01000005.1"/>
</dbReference>
<reference evidence="2 3" key="1">
    <citation type="submission" date="2016-11" db="EMBL/GenBank/DDBJ databases">
        <authorList>
            <person name="Jaros S."/>
            <person name="Januszkiewicz K."/>
            <person name="Wedrychowicz H."/>
        </authorList>
    </citation>
    <scope>NUCLEOTIDE SEQUENCE [LARGE SCALE GENOMIC DNA]</scope>
    <source>
        <strain evidence="2 3">DSM 6792</strain>
    </source>
</reference>
<feature type="signal peptide" evidence="1">
    <location>
        <begin position="1"/>
        <end position="23"/>
    </location>
</feature>
<proteinExistence type="predicted"/>